<dbReference type="Proteomes" id="UP000612362">
    <property type="component" value="Unassembled WGS sequence"/>
</dbReference>
<dbReference type="SUPFAM" id="SSF48452">
    <property type="entry name" value="TPR-like"/>
    <property type="match status" value="1"/>
</dbReference>
<dbReference type="AlphaFoldDB" id="A0A8J3MT78"/>
<dbReference type="PROSITE" id="PS50005">
    <property type="entry name" value="TPR"/>
    <property type="match status" value="1"/>
</dbReference>
<protein>
    <recommendedName>
        <fullName evidence="7">Tetratricopeptide repeat protein</fullName>
    </recommendedName>
</protein>
<dbReference type="InterPro" id="IPR019734">
    <property type="entry name" value="TPR_rpt"/>
</dbReference>
<evidence type="ECO:0000256" key="4">
    <source>
        <dbReference type="SAM" id="MobiDB-lite"/>
    </source>
</evidence>
<dbReference type="EMBL" id="BNJF01000001">
    <property type="protein sequence ID" value="GHO45611.1"/>
    <property type="molecule type" value="Genomic_DNA"/>
</dbReference>
<keyword evidence="6" id="KW-1185">Reference proteome</keyword>
<dbReference type="Pfam" id="PF07719">
    <property type="entry name" value="TPR_2"/>
    <property type="match status" value="1"/>
</dbReference>
<name>A0A8J3MT78_9CHLR</name>
<evidence type="ECO:0000256" key="1">
    <source>
        <dbReference type="ARBA" id="ARBA00022737"/>
    </source>
</evidence>
<sequence length="238" mass="25727">MVNPPGISSGATGAAVVVNAPGVSSGATGAAIMADPPAPPQAQPEQPSWVAALSAGPTPMQPDIEQRPPQTQPAQPFLPVEQPVADVELTHKAPPPAARPNPFLEDNLETTMKRPAIRLQPVQRNNMKEPPTARNRSMERQPATNEGNSSAQDRLLKGYQHQLVGDYDDAMQEYRILIRTSPDLLSEVVSNLRALLKLAPKYSAGYRVLGDAYMRQGEYLQAMEAYNKALTMAKKAKS</sequence>
<comment type="caution">
    <text evidence="5">The sequence shown here is derived from an EMBL/GenBank/DDBJ whole genome shotgun (WGS) entry which is preliminary data.</text>
</comment>
<evidence type="ECO:0000313" key="5">
    <source>
        <dbReference type="EMBL" id="GHO45611.1"/>
    </source>
</evidence>
<feature type="region of interest" description="Disordered" evidence="4">
    <location>
        <begin position="24"/>
        <end position="76"/>
    </location>
</feature>
<keyword evidence="2 3" id="KW-0802">TPR repeat</keyword>
<evidence type="ECO:0000256" key="3">
    <source>
        <dbReference type="PROSITE-ProRule" id="PRU00339"/>
    </source>
</evidence>
<dbReference type="Gene3D" id="1.25.40.10">
    <property type="entry name" value="Tetratricopeptide repeat domain"/>
    <property type="match status" value="1"/>
</dbReference>
<feature type="region of interest" description="Disordered" evidence="4">
    <location>
        <begin position="114"/>
        <end position="151"/>
    </location>
</feature>
<evidence type="ECO:0008006" key="7">
    <source>
        <dbReference type="Google" id="ProtNLM"/>
    </source>
</evidence>
<gene>
    <name evidence="5" type="ORF">KSX_37740</name>
</gene>
<evidence type="ECO:0000256" key="2">
    <source>
        <dbReference type="ARBA" id="ARBA00022803"/>
    </source>
</evidence>
<feature type="compositionally biased region" description="Polar residues" evidence="4">
    <location>
        <begin position="142"/>
        <end position="151"/>
    </location>
</feature>
<feature type="repeat" description="TPR" evidence="3">
    <location>
        <begin position="203"/>
        <end position="236"/>
    </location>
</feature>
<organism evidence="5 6">
    <name type="scientific">Ktedonospora formicarum</name>
    <dbReference type="NCBI Taxonomy" id="2778364"/>
    <lineage>
        <taxon>Bacteria</taxon>
        <taxon>Bacillati</taxon>
        <taxon>Chloroflexota</taxon>
        <taxon>Ktedonobacteria</taxon>
        <taxon>Ktedonobacterales</taxon>
        <taxon>Ktedonobacteraceae</taxon>
        <taxon>Ktedonospora</taxon>
    </lineage>
</organism>
<accession>A0A8J3MT78</accession>
<dbReference type="SMART" id="SM00028">
    <property type="entry name" value="TPR"/>
    <property type="match status" value="2"/>
</dbReference>
<evidence type="ECO:0000313" key="6">
    <source>
        <dbReference type="Proteomes" id="UP000612362"/>
    </source>
</evidence>
<reference evidence="5" key="1">
    <citation type="submission" date="2020-10" db="EMBL/GenBank/DDBJ databases">
        <title>Taxonomic study of unclassified bacteria belonging to the class Ktedonobacteria.</title>
        <authorList>
            <person name="Yabe S."/>
            <person name="Wang C.M."/>
            <person name="Zheng Y."/>
            <person name="Sakai Y."/>
            <person name="Cavaletti L."/>
            <person name="Monciardini P."/>
            <person name="Donadio S."/>
        </authorList>
    </citation>
    <scope>NUCLEOTIDE SEQUENCE</scope>
    <source>
        <strain evidence="5">SOSP1-1</strain>
    </source>
</reference>
<dbReference type="InterPro" id="IPR013105">
    <property type="entry name" value="TPR_2"/>
</dbReference>
<keyword evidence="1" id="KW-0677">Repeat</keyword>
<dbReference type="RefSeq" id="WP_220194926.1">
    <property type="nucleotide sequence ID" value="NZ_BNJF01000001.1"/>
</dbReference>
<proteinExistence type="predicted"/>
<dbReference type="InterPro" id="IPR011990">
    <property type="entry name" value="TPR-like_helical_dom_sf"/>
</dbReference>